<protein>
    <submittedName>
        <fullName evidence="1">Uncharacterized protein</fullName>
    </submittedName>
</protein>
<dbReference type="Proteomes" id="UP001497516">
    <property type="component" value="Chromosome 1"/>
</dbReference>
<organism evidence="1 2">
    <name type="scientific">Linum trigynum</name>
    <dbReference type="NCBI Taxonomy" id="586398"/>
    <lineage>
        <taxon>Eukaryota</taxon>
        <taxon>Viridiplantae</taxon>
        <taxon>Streptophyta</taxon>
        <taxon>Embryophyta</taxon>
        <taxon>Tracheophyta</taxon>
        <taxon>Spermatophyta</taxon>
        <taxon>Magnoliopsida</taxon>
        <taxon>eudicotyledons</taxon>
        <taxon>Gunneridae</taxon>
        <taxon>Pentapetalae</taxon>
        <taxon>rosids</taxon>
        <taxon>fabids</taxon>
        <taxon>Malpighiales</taxon>
        <taxon>Linaceae</taxon>
        <taxon>Linum</taxon>
    </lineage>
</organism>
<dbReference type="AlphaFoldDB" id="A0AAV2CGK2"/>
<evidence type="ECO:0000313" key="1">
    <source>
        <dbReference type="EMBL" id="CAL1355648.1"/>
    </source>
</evidence>
<name>A0AAV2CGK2_9ROSI</name>
<accession>A0AAV2CGK2</accession>
<gene>
    <name evidence="1" type="ORF">LTRI10_LOCUS3396</name>
</gene>
<proteinExistence type="predicted"/>
<reference evidence="1 2" key="1">
    <citation type="submission" date="2024-04" db="EMBL/GenBank/DDBJ databases">
        <authorList>
            <person name="Fracassetti M."/>
        </authorList>
    </citation>
    <scope>NUCLEOTIDE SEQUENCE [LARGE SCALE GENOMIC DNA]</scope>
</reference>
<dbReference type="EMBL" id="OZ034813">
    <property type="protein sequence ID" value="CAL1355648.1"/>
    <property type="molecule type" value="Genomic_DNA"/>
</dbReference>
<evidence type="ECO:0000313" key="2">
    <source>
        <dbReference type="Proteomes" id="UP001497516"/>
    </source>
</evidence>
<sequence length="110" mass="12911">MVLRLEFHSPAPWNRPPFGFDERWLGKDDCGQVVLNAWAAEGTHYQHFKRCADDFKQWAGSMIEAQNHREAEIKHSLETLAQMSRYEEVCDEETSLLNELDALWNDEEIM</sequence>
<keyword evidence="2" id="KW-1185">Reference proteome</keyword>